<organism evidence="1 2">
    <name type="scientific">Francisella uliginis</name>
    <dbReference type="NCBI Taxonomy" id="573570"/>
    <lineage>
        <taxon>Bacteria</taxon>
        <taxon>Pseudomonadati</taxon>
        <taxon>Pseudomonadota</taxon>
        <taxon>Gammaproteobacteria</taxon>
        <taxon>Thiotrichales</taxon>
        <taxon>Francisellaceae</taxon>
        <taxon>Francisella</taxon>
    </lineage>
</organism>
<dbReference type="Proteomes" id="UP000184222">
    <property type="component" value="Chromosome"/>
</dbReference>
<name>A0A1L4BUZ5_9GAMM</name>
<dbReference type="AlphaFoldDB" id="A0A1L4BUZ5"/>
<gene>
    <name evidence="1" type="ORF">F7310_09975</name>
</gene>
<sequence length="158" mass="18234">MLVKSINADVNIIQQAIDSYIADHNKSRLCNWQLLHRYTAEQEKLELFSKWLADVERAEILSKWLHIAAYSQEQLNAFLYNFMYVKSVSSLSSQLLNIAYKTQSKFVDINTIKKEAKILIGGCNTTGSLRAYIKKAYDSISVGSRYIQRTKFDDFFTS</sequence>
<proteinExistence type="predicted"/>
<accession>A0A1L4BUZ5</accession>
<dbReference type="RefSeq" id="WP_072713433.1">
    <property type="nucleotide sequence ID" value="NZ_CP016796.1"/>
</dbReference>
<dbReference type="EMBL" id="CP016796">
    <property type="protein sequence ID" value="API87656.1"/>
    <property type="molecule type" value="Genomic_DNA"/>
</dbReference>
<reference evidence="1 2" key="1">
    <citation type="journal article" date="2016" name="Appl. Environ. Microbiol.">
        <title>Whole genome relationships among Francisella bacteria of diverse origin define new species and provide specific regions for detection.</title>
        <authorList>
            <person name="Challacombe J.F."/>
            <person name="Petersen J.M."/>
            <person name="Gallegos-Graves V."/>
            <person name="Hodge D."/>
            <person name="Pillai S."/>
            <person name="Kuske C.R."/>
        </authorList>
    </citation>
    <scope>NUCLEOTIDE SEQUENCE [LARGE SCALE GENOMIC DNA]</scope>
    <source>
        <strain evidence="2">TX07-7310</strain>
    </source>
</reference>
<protein>
    <submittedName>
        <fullName evidence="1">Uncharacterized protein</fullName>
    </submittedName>
</protein>
<keyword evidence="2" id="KW-1185">Reference proteome</keyword>
<dbReference type="KEGG" id="frx:F7310_09975"/>
<evidence type="ECO:0000313" key="1">
    <source>
        <dbReference type="EMBL" id="API87656.1"/>
    </source>
</evidence>
<evidence type="ECO:0000313" key="2">
    <source>
        <dbReference type="Proteomes" id="UP000184222"/>
    </source>
</evidence>